<evidence type="ECO:0000256" key="5">
    <source>
        <dbReference type="ARBA" id="ARBA00023027"/>
    </source>
</evidence>
<evidence type="ECO:0000259" key="9">
    <source>
        <dbReference type="PROSITE" id="PS51154"/>
    </source>
</evidence>
<name>A0A0D2UI13_CAPO3</name>
<proteinExistence type="predicted"/>
<evidence type="ECO:0000256" key="4">
    <source>
        <dbReference type="ARBA" id="ARBA00022833"/>
    </source>
</evidence>
<dbReference type="Pfam" id="PF01661">
    <property type="entry name" value="Macro"/>
    <property type="match status" value="1"/>
</dbReference>
<sequence length="551" mass="60769">MRTVRALLTVRDAMENAPLGNKVQADIDLLLQHASVARGVVDAATLPSVSDLLGLDITQHPLASRIVLWRGDITSLKVDAIVNAANSGLLGCFRPNHPCIDNVIHAAAGPRLRDDCVLIRRAQQYQPEPNGTARATRAYNLPSRFVLHTVGPAIERGRDVTPRDDADLISSYRSCLQCASELPDSRSIALCCVSTGVFGFPAARGARIAVATVLEFLANNPTLDRVVFNVFRPEDEELYIAALRRAFGLPLDAPAVSNGQPDVAFNAKLSKATQWLRDADYVLIAGGAGLSAAAGLDYNDRALFKRLFPAMAARGHRCMYEFIGFTNWTPELQWGYLLSQLDKARYNWPLSSVYGNLLAIAQSRAAEHHFVLTSNADGMFERNGFDKTRVYTAQGEYGRMQCLKPCTQQVWPTRPLIDAALPFVDPATQEITNADVVPRCPNCGGPVMMNVRGGNWFIDQPYRELRAAFHNWLKSTRDKRLVVIEVGAGFNTPMVVRYPCEDAVEHNPQARFIRINTEHSEVPSSLTNRSVSFDQDATTVLERLRAGLNLV</sequence>
<dbReference type="EMBL" id="KE346367">
    <property type="protein sequence ID" value="KJE94751.1"/>
    <property type="molecule type" value="Genomic_DNA"/>
</dbReference>
<feature type="binding site" evidence="7">
    <location>
        <position position="440"/>
    </location>
    <ligand>
        <name>Zn(2+)</name>
        <dbReference type="ChEBI" id="CHEBI:29105"/>
    </ligand>
</feature>
<keyword evidence="3" id="KW-0378">Hydrolase</keyword>
<dbReference type="PROSITE" id="PS51154">
    <property type="entry name" value="MACRO"/>
    <property type="match status" value="1"/>
</dbReference>
<keyword evidence="11" id="KW-1185">Reference proteome</keyword>
<keyword evidence="5" id="KW-0520">NAD</keyword>
<evidence type="ECO:0000256" key="7">
    <source>
        <dbReference type="PROSITE-ProRule" id="PRU00236"/>
    </source>
</evidence>
<evidence type="ECO:0000256" key="6">
    <source>
        <dbReference type="ARBA" id="ARBA00023295"/>
    </source>
</evidence>
<keyword evidence="4 7" id="KW-0862">Zinc</keyword>
<comment type="cofactor">
    <cofactor evidence="1">
        <name>Zn(2+)</name>
        <dbReference type="ChEBI" id="CHEBI:29105"/>
    </cofactor>
</comment>
<dbReference type="eggNOG" id="KOG2633">
    <property type="taxonomic scope" value="Eukaryota"/>
</dbReference>
<dbReference type="SUPFAM" id="SSF52949">
    <property type="entry name" value="Macro domain-like"/>
    <property type="match status" value="1"/>
</dbReference>
<comment type="caution">
    <text evidence="7">Lacks conserved residue(s) required for the propagation of feature annotation.</text>
</comment>
<evidence type="ECO:0000313" key="11">
    <source>
        <dbReference type="Proteomes" id="UP000008743"/>
    </source>
</evidence>
<feature type="binding site" evidence="7">
    <location>
        <position position="406"/>
    </location>
    <ligand>
        <name>Zn(2+)</name>
        <dbReference type="ChEBI" id="CHEBI:29105"/>
    </ligand>
</feature>
<dbReference type="PROSITE" id="PS50305">
    <property type="entry name" value="SIRTUIN"/>
    <property type="match status" value="1"/>
</dbReference>
<dbReference type="PANTHER" id="PTHR11106">
    <property type="entry name" value="GANGLIOSIDE INDUCED DIFFERENTIATION ASSOCIATED PROTEIN 2-RELATED"/>
    <property type="match status" value="1"/>
</dbReference>
<dbReference type="InterPro" id="IPR002589">
    <property type="entry name" value="Macro_dom"/>
</dbReference>
<dbReference type="CDD" id="cd02908">
    <property type="entry name" value="Macro_OAADPr_deacetylase"/>
    <property type="match status" value="1"/>
</dbReference>
<dbReference type="Gene3D" id="3.40.220.10">
    <property type="entry name" value="Leucine Aminopeptidase, subunit E, domain 1"/>
    <property type="match status" value="1"/>
</dbReference>
<evidence type="ECO:0000313" key="10">
    <source>
        <dbReference type="EMBL" id="KJE94751.1"/>
    </source>
</evidence>
<evidence type="ECO:0000256" key="1">
    <source>
        <dbReference type="ARBA" id="ARBA00001947"/>
    </source>
</evidence>
<evidence type="ECO:0000259" key="8">
    <source>
        <dbReference type="PROSITE" id="PS50305"/>
    </source>
</evidence>
<dbReference type="InterPro" id="IPR026590">
    <property type="entry name" value="Ssirtuin_cat_dom"/>
</dbReference>
<dbReference type="Proteomes" id="UP000008743">
    <property type="component" value="Unassembled WGS sequence"/>
</dbReference>
<dbReference type="PhylomeDB" id="A0A0D2UI13"/>
<dbReference type="InterPro" id="IPR043472">
    <property type="entry name" value="Macro_dom-like"/>
</dbReference>
<dbReference type="GO" id="GO:0016798">
    <property type="term" value="F:hydrolase activity, acting on glycosyl bonds"/>
    <property type="evidence" value="ECO:0007669"/>
    <property type="project" value="UniProtKB-KW"/>
</dbReference>
<dbReference type="OrthoDB" id="6077599at2759"/>
<keyword evidence="2 7" id="KW-0479">Metal-binding</keyword>
<dbReference type="SMART" id="SM00506">
    <property type="entry name" value="A1pp"/>
    <property type="match status" value="1"/>
</dbReference>
<dbReference type="SUPFAM" id="SSF52467">
    <property type="entry name" value="DHS-like NAD/FAD-binding domain"/>
    <property type="match status" value="1"/>
</dbReference>
<organism evidence="10 11">
    <name type="scientific">Capsaspora owczarzaki (strain ATCC 30864)</name>
    <dbReference type="NCBI Taxonomy" id="595528"/>
    <lineage>
        <taxon>Eukaryota</taxon>
        <taxon>Filasterea</taxon>
        <taxon>Capsaspora</taxon>
    </lineage>
</organism>
<dbReference type="InParanoid" id="A0A0D2UI13"/>
<keyword evidence="6" id="KW-0326">Glycosidase</keyword>
<dbReference type="InterPro" id="IPR029035">
    <property type="entry name" value="DHS-like_NAD/FAD-binding_dom"/>
</dbReference>
<protein>
    <submittedName>
        <fullName evidence="10">Appr-1-p processing enzyme family protein</fullName>
    </submittedName>
</protein>
<dbReference type="GO" id="GO:0046872">
    <property type="term" value="F:metal ion binding"/>
    <property type="evidence" value="ECO:0007669"/>
    <property type="project" value="UniProtKB-KW"/>
</dbReference>
<evidence type="ECO:0000256" key="2">
    <source>
        <dbReference type="ARBA" id="ARBA00022723"/>
    </source>
</evidence>
<accession>A0A0D2UI13</accession>
<dbReference type="AlphaFoldDB" id="A0A0D2UI13"/>
<feature type="binding site" evidence="7">
    <location>
        <position position="443"/>
    </location>
    <ligand>
        <name>Zn(2+)</name>
        <dbReference type="ChEBI" id="CHEBI:29105"/>
    </ligand>
</feature>
<reference evidence="11" key="1">
    <citation type="submission" date="2011-02" db="EMBL/GenBank/DDBJ databases">
        <title>The Genome Sequence of Capsaspora owczarzaki ATCC 30864.</title>
        <authorList>
            <person name="Russ C."/>
            <person name="Cuomo C."/>
            <person name="Burger G."/>
            <person name="Gray M.W."/>
            <person name="Holland P.W.H."/>
            <person name="King N."/>
            <person name="Lang F.B.F."/>
            <person name="Roger A.J."/>
            <person name="Ruiz-Trillo I."/>
            <person name="Young S.K."/>
            <person name="Zeng Q."/>
            <person name="Gargeya S."/>
            <person name="Alvarado L."/>
            <person name="Berlin A."/>
            <person name="Chapman S.B."/>
            <person name="Chen Z."/>
            <person name="Freedman E."/>
            <person name="Gellesch M."/>
            <person name="Goldberg J."/>
            <person name="Griggs A."/>
            <person name="Gujja S."/>
            <person name="Heilman E."/>
            <person name="Heiman D."/>
            <person name="Howarth C."/>
            <person name="Mehta T."/>
            <person name="Neiman D."/>
            <person name="Pearson M."/>
            <person name="Roberts A."/>
            <person name="Saif S."/>
            <person name="Shea T."/>
            <person name="Shenoy N."/>
            <person name="Sisk P."/>
            <person name="Stolte C."/>
            <person name="Sykes S."/>
            <person name="White J."/>
            <person name="Yandava C."/>
            <person name="Haas B."/>
            <person name="Nusbaum C."/>
            <person name="Birren B."/>
        </authorList>
    </citation>
    <scope>NUCLEOTIDE SEQUENCE</scope>
    <source>
        <strain evidence="11">ATCC 30864</strain>
    </source>
</reference>
<dbReference type="STRING" id="595528.A0A0D2UI13"/>
<dbReference type="PANTHER" id="PTHR11106:SF121">
    <property type="entry name" value="ADP-RIBOSE 1''-PHOSPHATE PHOSPHATASE"/>
    <property type="match status" value="1"/>
</dbReference>
<feature type="domain" description="Macro" evidence="9">
    <location>
        <begin position="53"/>
        <end position="247"/>
    </location>
</feature>
<dbReference type="Gene3D" id="3.40.50.1220">
    <property type="entry name" value="TPP-binding domain"/>
    <property type="match status" value="1"/>
</dbReference>
<feature type="binding site" evidence="7">
    <location>
        <position position="402"/>
    </location>
    <ligand>
        <name>Zn(2+)</name>
        <dbReference type="ChEBI" id="CHEBI:29105"/>
    </ligand>
</feature>
<feature type="domain" description="Deacetylase sirtuin-type" evidence="8">
    <location>
        <begin position="262"/>
        <end position="551"/>
    </location>
</feature>
<gene>
    <name evidence="10" type="ORF">CAOG_005340</name>
</gene>
<evidence type="ECO:0000256" key="3">
    <source>
        <dbReference type="ARBA" id="ARBA00022801"/>
    </source>
</evidence>